<evidence type="ECO:0008006" key="4">
    <source>
        <dbReference type="Google" id="ProtNLM"/>
    </source>
</evidence>
<gene>
    <name evidence="2" type="ORF">SAMN03080601_02973</name>
</gene>
<keyword evidence="1" id="KW-0175">Coiled coil</keyword>
<protein>
    <recommendedName>
        <fullName evidence="4">Polysaccharide deacetylase</fullName>
    </recommendedName>
</protein>
<evidence type="ECO:0000313" key="2">
    <source>
        <dbReference type="EMBL" id="SKC23690.1"/>
    </source>
</evidence>
<dbReference type="EMBL" id="FUYV01000020">
    <property type="protein sequence ID" value="SKC23690.1"/>
    <property type="molecule type" value="Genomic_DNA"/>
</dbReference>
<name>A0A1T5HT48_9BACT</name>
<accession>A0A1T5HT48</accession>
<dbReference type="GO" id="GO:0005975">
    <property type="term" value="P:carbohydrate metabolic process"/>
    <property type="evidence" value="ECO:0007669"/>
    <property type="project" value="InterPro"/>
</dbReference>
<dbReference type="AlphaFoldDB" id="A0A1T5HT48"/>
<sequence length="347" mass="41892">MKHLILTVDYELFFGSDPGTVENCMIRPVRHLMEVLDDYGYKMTVFWDVLHFYRLKQLEDQVDSLRLEREMIEKQIRLLIKNGHDVQMHIHPHWLDTRWENNRWHFSYMRFSIHKLWDGWELNNIETIPGCITICKNLIEEICKKENPGYKVRAIRAGGYRIEPFERLKEALKHNNIRVDASAAYGMKSFNPAYPFDFRMMPPFLHYRFNTSVLKQEHDGFFWEFPKESIKVPVYIRMMFWFLRNMVYPFKSCYGDGTRLRFTRREQSGHWISELGARFYRLTPEDMDKYRWSWLVKKSRRNGMVVLHSKNMGPFTMEMLKDSLSKKEVAFHSLADRIKALKVYDDL</sequence>
<reference evidence="2 3" key="1">
    <citation type="submission" date="2017-02" db="EMBL/GenBank/DDBJ databases">
        <authorList>
            <person name="Peterson S.W."/>
        </authorList>
    </citation>
    <scope>NUCLEOTIDE SEQUENCE [LARGE SCALE GENOMIC DNA]</scope>
    <source>
        <strain evidence="2 3">DSM 24412</strain>
    </source>
</reference>
<dbReference type="SUPFAM" id="SSF88713">
    <property type="entry name" value="Glycoside hydrolase/deacetylase"/>
    <property type="match status" value="1"/>
</dbReference>
<dbReference type="KEGG" id="asx:CDL62_08680"/>
<organism evidence="2 3">
    <name type="scientific">Alkalitalea saponilacus</name>
    <dbReference type="NCBI Taxonomy" id="889453"/>
    <lineage>
        <taxon>Bacteria</taxon>
        <taxon>Pseudomonadati</taxon>
        <taxon>Bacteroidota</taxon>
        <taxon>Bacteroidia</taxon>
        <taxon>Marinilabiliales</taxon>
        <taxon>Marinilabiliaceae</taxon>
        <taxon>Alkalitalea</taxon>
    </lineage>
</organism>
<dbReference type="Proteomes" id="UP000191055">
    <property type="component" value="Unassembled WGS sequence"/>
</dbReference>
<feature type="coiled-coil region" evidence="1">
    <location>
        <begin position="55"/>
        <end position="82"/>
    </location>
</feature>
<proteinExistence type="predicted"/>
<dbReference type="OrthoDB" id="8597776at2"/>
<dbReference type="Gene3D" id="3.20.20.370">
    <property type="entry name" value="Glycoside hydrolase/deacetylase"/>
    <property type="match status" value="1"/>
</dbReference>
<keyword evidence="3" id="KW-1185">Reference proteome</keyword>
<dbReference type="STRING" id="889453.SAMN03080601_02973"/>
<evidence type="ECO:0000313" key="3">
    <source>
        <dbReference type="Proteomes" id="UP000191055"/>
    </source>
</evidence>
<dbReference type="InterPro" id="IPR011330">
    <property type="entry name" value="Glyco_hydro/deAcase_b/a-brl"/>
</dbReference>
<evidence type="ECO:0000256" key="1">
    <source>
        <dbReference type="SAM" id="Coils"/>
    </source>
</evidence>
<dbReference type="RefSeq" id="WP_079558653.1">
    <property type="nucleotide sequence ID" value="NZ_CP021904.1"/>
</dbReference>